<geneLocation type="plasmid" evidence="2 3">
    <name>pACP4.3</name>
</geneLocation>
<dbReference type="KEGG" id="acip:CBP36_21245"/>
<name>A0A240UK56_9BURK</name>
<dbReference type="Proteomes" id="UP000194440">
    <property type="component" value="Plasmid pACP4.3"/>
</dbReference>
<sequence length="546" mass="57226">MSEVLGLLFAIIVGLTFVPKLAELSQNASDNTRAVTTAQQQKKLIEASTAYIQQYSSTLQSTATATTPAVITVPMLKTVKLLDASFNDTNPYGQTWQTAVLQPTPGQLQALAMSYGGTTSLKDMTASKIAGLVGAQGGFIPKNDSGVYAAGNAYGSFSGWTISTANYPSVTGGRLASLLTFNNGQLNNNYLYRNAVPGNPGVNTMNTPILMGAGATVVANAACTSVGAIARDASGKMMSCLGGQWKPSSGGGLTWKGTIATVGALPTSGNAAGDTYRISGLSNHAFTWDSNSSVWQGLVVDQWGSLVLPGVIYANGSNSNYGAITMLGQKNGWSGINFKDSSGVNQGTLMMNGIHSGFYNAQDNAWRFLVDNAGNATVPGRMEANALTVNGGGSVHYSNMSTSHDDWALVTYASGWNGNSEPRSGRASIYTNDVYLRSAGRWASESSIDILEGPHYIAGLKPGKKYLVSVYGVTEYRTNNDATMLPVQVRNSWGGVIGQSGPGVWINWHDGNAPQSATMMIYAPPDGVVYGFTDRGAALYMSAIGG</sequence>
<dbReference type="OrthoDB" id="8913878at2"/>
<evidence type="ECO:0000259" key="1">
    <source>
        <dbReference type="Pfam" id="PF04917"/>
    </source>
</evidence>
<dbReference type="EMBL" id="CP021369">
    <property type="protein sequence ID" value="ART61495.1"/>
    <property type="molecule type" value="Genomic_DNA"/>
</dbReference>
<proteinExistence type="predicted"/>
<accession>A0A240UK56</accession>
<gene>
    <name evidence="2" type="ORF">CBP36_21245</name>
</gene>
<dbReference type="RefSeq" id="WP_086929200.1">
    <property type="nucleotide sequence ID" value="NZ_CP021369.1"/>
</dbReference>
<evidence type="ECO:0000313" key="2">
    <source>
        <dbReference type="EMBL" id="ART61495.1"/>
    </source>
</evidence>
<dbReference type="InterPro" id="IPR007001">
    <property type="entry name" value="Shufflon_N"/>
</dbReference>
<dbReference type="AlphaFoldDB" id="A0A240UK56"/>
<keyword evidence="2" id="KW-0614">Plasmid</keyword>
<evidence type="ECO:0000313" key="3">
    <source>
        <dbReference type="Proteomes" id="UP000194440"/>
    </source>
</evidence>
<keyword evidence="3" id="KW-1185">Reference proteome</keyword>
<protein>
    <recommendedName>
        <fullName evidence="1">Bacterial shufflon protein N-terminal domain-containing protein</fullName>
    </recommendedName>
</protein>
<dbReference type="Pfam" id="PF04917">
    <property type="entry name" value="Shufflon_N"/>
    <property type="match status" value="1"/>
</dbReference>
<organism evidence="2 3">
    <name type="scientific">Acidovorax carolinensis</name>
    <dbReference type="NCBI Taxonomy" id="553814"/>
    <lineage>
        <taxon>Bacteria</taxon>
        <taxon>Pseudomonadati</taxon>
        <taxon>Pseudomonadota</taxon>
        <taxon>Betaproteobacteria</taxon>
        <taxon>Burkholderiales</taxon>
        <taxon>Comamonadaceae</taxon>
        <taxon>Acidovorax</taxon>
    </lineage>
</organism>
<reference evidence="2" key="1">
    <citation type="submission" date="2017-05" db="EMBL/GenBank/DDBJ databases">
        <title>Polyphasic characterization of four soil-derived phenanthrene-degrading Acidovorax strains and proposal of Acidovorax phenanthrenivorans sp. nov.</title>
        <authorList>
            <person name="Singleton D."/>
            <person name="Lee J."/>
            <person name="Dickey A.N."/>
            <person name="Stroud A."/>
            <person name="Scholl E.H."/>
            <person name="Wright F.A."/>
            <person name="Aitken M.D."/>
        </authorList>
    </citation>
    <scope>NUCLEOTIDE SEQUENCE</scope>
    <source>
        <strain evidence="2">P4</strain>
        <plasmid evidence="2">pACP4.3</plasmid>
    </source>
</reference>
<feature type="domain" description="Bacterial shufflon protein N-terminal" evidence="1">
    <location>
        <begin position="33"/>
        <end position="213"/>
    </location>
</feature>